<dbReference type="InterPro" id="IPR018679">
    <property type="entry name" value="DUF2161"/>
</dbReference>
<organism evidence="1 2">
    <name type="scientific">Paenibacillus selenitireducens</name>
    <dbReference type="NCBI Taxonomy" id="1324314"/>
    <lineage>
        <taxon>Bacteria</taxon>
        <taxon>Bacillati</taxon>
        <taxon>Bacillota</taxon>
        <taxon>Bacilli</taxon>
        <taxon>Bacillales</taxon>
        <taxon>Paenibacillaceae</taxon>
        <taxon>Paenibacillus</taxon>
    </lineage>
</organism>
<protein>
    <submittedName>
        <fullName evidence="1">Uncharacterized protein</fullName>
    </submittedName>
</protein>
<dbReference type="EMBL" id="MSZX01000006">
    <property type="protein sequence ID" value="OPA76673.1"/>
    <property type="molecule type" value="Genomic_DNA"/>
</dbReference>
<sequence length="252" mass="28630">MAIQHETELYEPIKRFYEERGYTVKGEVRHCDLVAVGEQEQDMVIVEFKKTFNLSLLLQGVDRMQSCEQVYLAVERNRSKKGAVNQRWGELTRLCKRLGLGLMTVTFYKTKKPVVEVLCEAAGTLAYAASPVGSPARVSGRRKSRLLHEFKERSGDYNVGGSTQRKLVTAYREKALRMAQCMNDHGQLSPRALREQLGYSNAAAMLQHNYYGWFARVGRGIYELTPTGHEALQQYAEVVRESAAASQKNEER</sequence>
<proteinExistence type="predicted"/>
<dbReference type="OrthoDB" id="9795163at2"/>
<dbReference type="Proteomes" id="UP000190188">
    <property type="component" value="Unassembled WGS sequence"/>
</dbReference>
<dbReference type="AlphaFoldDB" id="A0A1T2XAP9"/>
<gene>
    <name evidence="1" type="ORF">BVG16_15995</name>
</gene>
<comment type="caution">
    <text evidence="1">The sequence shown here is derived from an EMBL/GenBank/DDBJ whole genome shotgun (WGS) entry which is preliminary data.</text>
</comment>
<evidence type="ECO:0000313" key="1">
    <source>
        <dbReference type="EMBL" id="OPA76673.1"/>
    </source>
</evidence>
<accession>A0A1T2XAP9</accession>
<name>A0A1T2XAP9_9BACL</name>
<evidence type="ECO:0000313" key="2">
    <source>
        <dbReference type="Proteomes" id="UP000190188"/>
    </source>
</evidence>
<dbReference type="STRING" id="1324314.BVG16_15995"/>
<keyword evidence="2" id="KW-1185">Reference proteome</keyword>
<dbReference type="RefSeq" id="WP_078499690.1">
    <property type="nucleotide sequence ID" value="NZ_MSZX01000006.1"/>
</dbReference>
<dbReference type="Pfam" id="PF09929">
    <property type="entry name" value="DUF2161"/>
    <property type="match status" value="1"/>
</dbReference>
<reference evidence="1 2" key="1">
    <citation type="submission" date="2017-01" db="EMBL/GenBank/DDBJ databases">
        <title>Genome analysis of Paenibacillus selenitrireducens ES3-24.</title>
        <authorList>
            <person name="Xu D."/>
            <person name="Yao R."/>
            <person name="Zheng S."/>
        </authorList>
    </citation>
    <scope>NUCLEOTIDE SEQUENCE [LARGE SCALE GENOMIC DNA]</scope>
    <source>
        <strain evidence="1 2">ES3-24</strain>
    </source>
</reference>